<dbReference type="PANTHER" id="PTHR34610:SF3">
    <property type="entry name" value="SSL7007 PROTEIN"/>
    <property type="match status" value="1"/>
</dbReference>
<dbReference type="EMBL" id="JANDXR010000010">
    <property type="protein sequence ID" value="MCP9501803.1"/>
    <property type="molecule type" value="Genomic_DNA"/>
</dbReference>
<organism evidence="6 8">
    <name type="scientific">Segatella copri</name>
    <dbReference type="NCBI Taxonomy" id="165179"/>
    <lineage>
        <taxon>Bacteria</taxon>
        <taxon>Pseudomonadati</taxon>
        <taxon>Bacteroidota</taxon>
        <taxon>Bacteroidia</taxon>
        <taxon>Bacteroidales</taxon>
        <taxon>Prevotellaceae</taxon>
        <taxon>Segatella</taxon>
    </lineage>
</organism>
<dbReference type="InterPro" id="IPR029060">
    <property type="entry name" value="PIN-like_dom_sf"/>
</dbReference>
<dbReference type="Proteomes" id="UP001208620">
    <property type="component" value="Unassembled WGS sequence"/>
</dbReference>
<dbReference type="EMBL" id="QSSA01000027">
    <property type="protein sequence ID" value="RGL57369.1"/>
    <property type="molecule type" value="Genomic_DNA"/>
</dbReference>
<dbReference type="Proteomes" id="UP000261187">
    <property type="component" value="Unassembled WGS sequence"/>
</dbReference>
<gene>
    <name evidence="6" type="ORF">DW192_14720</name>
    <name evidence="5" type="ORF">DXC61_11460</name>
    <name evidence="3" type="ORF">NNC68_11295</name>
    <name evidence="2" type="ORF">NND11_09615</name>
    <name evidence="4" type="ORF">ONT01_14730</name>
</gene>
<name>A0A3E4SEB6_9BACT</name>
<comment type="caution">
    <text evidence="6">The sequence shown here is derived from an EMBL/GenBank/DDBJ whole genome shotgun (WGS) entry which is preliminary data.</text>
</comment>
<dbReference type="EMBL" id="QRKB01000059">
    <property type="protein sequence ID" value="RHH76058.1"/>
    <property type="molecule type" value="Genomic_DNA"/>
</dbReference>
<dbReference type="EMBL" id="JANDWU010000021">
    <property type="protein sequence ID" value="MCP9550053.1"/>
    <property type="molecule type" value="Genomic_DNA"/>
</dbReference>
<feature type="domain" description="PIN" evidence="1">
    <location>
        <begin position="4"/>
        <end position="112"/>
    </location>
</feature>
<dbReference type="NCBIfam" id="TIGR00305">
    <property type="entry name" value="putative toxin-antitoxin system toxin component, PIN family"/>
    <property type="match status" value="1"/>
</dbReference>
<evidence type="ECO:0000313" key="3">
    <source>
        <dbReference type="EMBL" id="MCP9550053.1"/>
    </source>
</evidence>
<dbReference type="EMBL" id="JAPDVD010000003">
    <property type="protein sequence ID" value="MCW4138994.1"/>
    <property type="molecule type" value="Genomic_DNA"/>
</dbReference>
<dbReference type="InterPro" id="IPR002850">
    <property type="entry name" value="PIN_toxin-like"/>
</dbReference>
<evidence type="ECO:0000313" key="7">
    <source>
        <dbReference type="Proteomes" id="UP000261187"/>
    </source>
</evidence>
<dbReference type="InterPro" id="IPR002716">
    <property type="entry name" value="PIN_dom"/>
</dbReference>
<dbReference type="RefSeq" id="WP_117695131.1">
    <property type="nucleotide sequence ID" value="NZ_CAXTHI010000016.1"/>
</dbReference>
<reference evidence="2" key="2">
    <citation type="submission" date="2022-07" db="EMBL/GenBank/DDBJ databases">
        <title>Prevotella copri.</title>
        <authorList>
            <person name="Yang C."/>
        </authorList>
    </citation>
    <scope>NUCLEOTIDE SEQUENCE</scope>
    <source>
        <strain evidence="3">HF1805</strain>
        <strain evidence="2">HF88</strain>
    </source>
</reference>
<evidence type="ECO:0000313" key="5">
    <source>
        <dbReference type="EMBL" id="RGL57369.1"/>
    </source>
</evidence>
<dbReference type="Proteomes" id="UP000284548">
    <property type="component" value="Unassembled WGS sequence"/>
</dbReference>
<reference evidence="4" key="3">
    <citation type="submission" date="2022-11" db="EMBL/GenBank/DDBJ databases">
        <title>Genomic repertoires linked with pathogenic potency of arthritogenic Prevotella copri isolated from the gut of rheumatoid arthritis patients.</title>
        <authorList>
            <person name="Nii T."/>
            <person name="Maeda Y."/>
            <person name="Motooka D."/>
            <person name="Naito M."/>
            <person name="Matsumoto Y."/>
            <person name="Ogawa T."/>
            <person name="Oguro-Igashira E."/>
            <person name="Kishikawa T."/>
            <person name="Yamashita M."/>
            <person name="Koizumi S."/>
            <person name="Kurakawa T."/>
            <person name="Okumura R."/>
            <person name="Kayama H."/>
            <person name="Murakami M."/>
            <person name="Sakaguchi T."/>
            <person name="Das B."/>
            <person name="Nakamura S."/>
            <person name="Okada Y."/>
            <person name="Kumanogoh A."/>
            <person name="Takeda K."/>
        </authorList>
    </citation>
    <scope>NUCLEOTIDE SEQUENCE</scope>
    <source>
        <strain evidence="4">H105_2-2</strain>
    </source>
</reference>
<reference evidence="7 8" key="1">
    <citation type="submission" date="2018-08" db="EMBL/GenBank/DDBJ databases">
        <title>A genome reference for cultivated species of the human gut microbiota.</title>
        <authorList>
            <person name="Zou Y."/>
            <person name="Xue W."/>
            <person name="Luo G."/>
        </authorList>
    </citation>
    <scope>NUCLEOTIDE SEQUENCE [LARGE SCALE GENOMIC DNA]</scope>
    <source>
        <strain evidence="6 8">AM16-54</strain>
        <strain evidence="5 7">TF06-40</strain>
    </source>
</reference>
<dbReference type="AlphaFoldDB" id="A0A3E4SEB6"/>
<dbReference type="Pfam" id="PF13470">
    <property type="entry name" value="PIN_3"/>
    <property type="match status" value="1"/>
</dbReference>
<dbReference type="PANTHER" id="PTHR34610">
    <property type="entry name" value="SSL7007 PROTEIN"/>
    <property type="match status" value="1"/>
</dbReference>
<evidence type="ECO:0000313" key="2">
    <source>
        <dbReference type="EMBL" id="MCP9501803.1"/>
    </source>
</evidence>
<evidence type="ECO:0000259" key="1">
    <source>
        <dbReference type="Pfam" id="PF13470"/>
    </source>
</evidence>
<evidence type="ECO:0000313" key="8">
    <source>
        <dbReference type="Proteomes" id="UP000284548"/>
    </source>
</evidence>
<dbReference type="Proteomes" id="UP001205506">
    <property type="component" value="Unassembled WGS sequence"/>
</dbReference>
<accession>A0A3E4SEB6</accession>
<sequence length="135" mass="15471">MVYAVIDTNIFVSALITHNSNASTARVLESLFLHRIIPLYNDDIIKEYDEVLHRAKFKLSDDQICTVIELVKQNGIDSSRFPYAGEMPDEDDRVFYEVCLSKEDSFLVTGNLKHFPKEPQVITAAEMMEILDNEL</sequence>
<evidence type="ECO:0000313" key="6">
    <source>
        <dbReference type="EMBL" id="RHH76058.1"/>
    </source>
</evidence>
<protein>
    <submittedName>
        <fullName evidence="2 6">Toxin-antitoxin system toxin component, PIN family</fullName>
    </submittedName>
</protein>
<evidence type="ECO:0000313" key="4">
    <source>
        <dbReference type="EMBL" id="MCW4138994.1"/>
    </source>
</evidence>
<dbReference type="Proteomes" id="UP001206014">
    <property type="component" value="Unassembled WGS sequence"/>
</dbReference>
<dbReference type="SUPFAM" id="SSF88723">
    <property type="entry name" value="PIN domain-like"/>
    <property type="match status" value="1"/>
</dbReference>
<proteinExistence type="predicted"/>